<evidence type="ECO:0000313" key="2">
    <source>
        <dbReference type="EMBL" id="PNF39333.1"/>
    </source>
</evidence>
<proteinExistence type="predicted"/>
<keyword evidence="1" id="KW-0472">Membrane</keyword>
<keyword evidence="1" id="KW-1133">Transmembrane helix</keyword>
<organism evidence="2 3">
    <name type="scientific">Cryptotermes secundus</name>
    <dbReference type="NCBI Taxonomy" id="105785"/>
    <lineage>
        <taxon>Eukaryota</taxon>
        <taxon>Metazoa</taxon>
        <taxon>Ecdysozoa</taxon>
        <taxon>Arthropoda</taxon>
        <taxon>Hexapoda</taxon>
        <taxon>Insecta</taxon>
        <taxon>Pterygota</taxon>
        <taxon>Neoptera</taxon>
        <taxon>Polyneoptera</taxon>
        <taxon>Dictyoptera</taxon>
        <taxon>Blattodea</taxon>
        <taxon>Blattoidea</taxon>
        <taxon>Termitoidae</taxon>
        <taxon>Kalotermitidae</taxon>
        <taxon>Cryptotermitinae</taxon>
        <taxon>Cryptotermes</taxon>
    </lineage>
</organism>
<evidence type="ECO:0000313" key="3">
    <source>
        <dbReference type="Proteomes" id="UP000235965"/>
    </source>
</evidence>
<dbReference type="InParanoid" id="A0A2J7RES6"/>
<sequence>MLQPIRLVPRTCTQRVIELKETLWIPLKRSSWIYIAPVPSQMTILCPAQQPTELEIKNSGILSFLLDCTGYSNKVMIRSITSHYVNHAGKDIIPALYLPLDCCGNDKTKIHLDELQLETPLKNVLTHNDELRLASHKVQDVEKLILEQEWKLKHEKSTRQLSVLSSIGAAALALLIGIMCCCCCCCCRCCRNCWPMFVRWAWDDSKYSAISFKPRIINSVHTSSDSLHRRGAMLSLDTHVDDEDTPKEFTEMTPMNATIGVRVLRTSSRNQAVGKR</sequence>
<name>A0A2J7RES6_9NEOP</name>
<gene>
    <name evidence="2" type="ORF">B7P43_G16080</name>
</gene>
<protein>
    <submittedName>
        <fullName evidence="2">Uncharacterized protein</fullName>
    </submittedName>
</protein>
<accession>A0A2J7RES6</accession>
<comment type="caution">
    <text evidence="2">The sequence shown here is derived from an EMBL/GenBank/DDBJ whole genome shotgun (WGS) entry which is preliminary data.</text>
</comment>
<feature type="transmembrane region" description="Helical" evidence="1">
    <location>
        <begin position="161"/>
        <end position="179"/>
    </location>
</feature>
<keyword evidence="3" id="KW-1185">Reference proteome</keyword>
<evidence type="ECO:0000256" key="1">
    <source>
        <dbReference type="SAM" id="Phobius"/>
    </source>
</evidence>
<dbReference type="EMBL" id="NEVH01004945">
    <property type="protein sequence ID" value="PNF39333.1"/>
    <property type="molecule type" value="Genomic_DNA"/>
</dbReference>
<dbReference type="Proteomes" id="UP000235965">
    <property type="component" value="Unassembled WGS sequence"/>
</dbReference>
<dbReference type="STRING" id="105785.A0A2J7RES6"/>
<reference evidence="2 3" key="1">
    <citation type="submission" date="2017-12" db="EMBL/GenBank/DDBJ databases">
        <title>Hemimetabolous genomes reveal molecular basis of termite eusociality.</title>
        <authorList>
            <person name="Harrison M.C."/>
            <person name="Jongepier E."/>
            <person name="Robertson H.M."/>
            <person name="Arning N."/>
            <person name="Bitard-Feildel T."/>
            <person name="Chao H."/>
            <person name="Childers C.P."/>
            <person name="Dinh H."/>
            <person name="Doddapaneni H."/>
            <person name="Dugan S."/>
            <person name="Gowin J."/>
            <person name="Greiner C."/>
            <person name="Han Y."/>
            <person name="Hu H."/>
            <person name="Hughes D.S.T."/>
            <person name="Huylmans A.-K."/>
            <person name="Kemena C."/>
            <person name="Kremer L.P.M."/>
            <person name="Lee S.L."/>
            <person name="Lopez-Ezquerra A."/>
            <person name="Mallet L."/>
            <person name="Monroy-Kuhn J.M."/>
            <person name="Moser A."/>
            <person name="Murali S.C."/>
            <person name="Muzny D.M."/>
            <person name="Otani S."/>
            <person name="Piulachs M.-D."/>
            <person name="Poelchau M."/>
            <person name="Qu J."/>
            <person name="Schaub F."/>
            <person name="Wada-Katsumata A."/>
            <person name="Worley K.C."/>
            <person name="Xie Q."/>
            <person name="Ylla G."/>
            <person name="Poulsen M."/>
            <person name="Gibbs R.A."/>
            <person name="Schal C."/>
            <person name="Richards S."/>
            <person name="Belles X."/>
            <person name="Korb J."/>
            <person name="Bornberg-Bauer E."/>
        </authorList>
    </citation>
    <scope>NUCLEOTIDE SEQUENCE [LARGE SCALE GENOMIC DNA]</scope>
    <source>
        <tissue evidence="2">Whole body</tissue>
    </source>
</reference>
<dbReference type="OrthoDB" id="6624493at2759"/>
<keyword evidence="1" id="KW-0812">Transmembrane</keyword>
<dbReference type="AlphaFoldDB" id="A0A2J7RES6"/>